<accession>A0AAV4WVX9</accession>
<keyword evidence="1" id="KW-0472">Membrane</keyword>
<dbReference type="Proteomes" id="UP001054945">
    <property type="component" value="Unassembled WGS sequence"/>
</dbReference>
<sequence length="106" mass="11978">MASLLAGSARPVLGRDFSPPAPTSLFLSRSYLFNIFYIFPPFILYLVTISSPESPGKARRELKHPPLPHLVEEKDLMAYVCSGVAFSRQKAFLETFDIRQVELLDF</sequence>
<dbReference type="AlphaFoldDB" id="A0AAV4WVX9"/>
<protein>
    <submittedName>
        <fullName evidence="2">Uncharacterized protein</fullName>
    </submittedName>
</protein>
<evidence type="ECO:0000313" key="3">
    <source>
        <dbReference type="Proteomes" id="UP001054945"/>
    </source>
</evidence>
<proteinExistence type="predicted"/>
<keyword evidence="1" id="KW-0812">Transmembrane</keyword>
<evidence type="ECO:0000313" key="2">
    <source>
        <dbReference type="EMBL" id="GIY85683.1"/>
    </source>
</evidence>
<keyword evidence="3" id="KW-1185">Reference proteome</keyword>
<gene>
    <name evidence="2" type="ORF">CEXT_492321</name>
</gene>
<dbReference type="EMBL" id="BPLR01016676">
    <property type="protein sequence ID" value="GIY85683.1"/>
    <property type="molecule type" value="Genomic_DNA"/>
</dbReference>
<organism evidence="2 3">
    <name type="scientific">Caerostris extrusa</name>
    <name type="common">Bark spider</name>
    <name type="synonym">Caerostris bankana</name>
    <dbReference type="NCBI Taxonomy" id="172846"/>
    <lineage>
        <taxon>Eukaryota</taxon>
        <taxon>Metazoa</taxon>
        <taxon>Ecdysozoa</taxon>
        <taxon>Arthropoda</taxon>
        <taxon>Chelicerata</taxon>
        <taxon>Arachnida</taxon>
        <taxon>Araneae</taxon>
        <taxon>Araneomorphae</taxon>
        <taxon>Entelegynae</taxon>
        <taxon>Araneoidea</taxon>
        <taxon>Araneidae</taxon>
        <taxon>Caerostris</taxon>
    </lineage>
</organism>
<comment type="caution">
    <text evidence="2">The sequence shown here is derived from an EMBL/GenBank/DDBJ whole genome shotgun (WGS) entry which is preliminary data.</text>
</comment>
<reference evidence="2 3" key="1">
    <citation type="submission" date="2021-06" db="EMBL/GenBank/DDBJ databases">
        <title>Caerostris extrusa draft genome.</title>
        <authorList>
            <person name="Kono N."/>
            <person name="Arakawa K."/>
        </authorList>
    </citation>
    <scope>NUCLEOTIDE SEQUENCE [LARGE SCALE GENOMIC DNA]</scope>
</reference>
<keyword evidence="1" id="KW-1133">Transmembrane helix</keyword>
<feature type="transmembrane region" description="Helical" evidence="1">
    <location>
        <begin position="30"/>
        <end position="50"/>
    </location>
</feature>
<evidence type="ECO:0000256" key="1">
    <source>
        <dbReference type="SAM" id="Phobius"/>
    </source>
</evidence>
<name>A0AAV4WVX9_CAEEX</name>